<sequence>MYMNYSYICDSEGVNPIYPNATSSMFSSSRAVNVMIESWTDSNCHSITSPEDELCDMNITRLMIITLNQLP</sequence>
<organism evidence="1">
    <name type="scientific">viral metagenome</name>
    <dbReference type="NCBI Taxonomy" id="1070528"/>
    <lineage>
        <taxon>unclassified sequences</taxon>
        <taxon>metagenomes</taxon>
        <taxon>organismal metagenomes</taxon>
    </lineage>
</organism>
<reference evidence="1" key="1">
    <citation type="journal article" date="2020" name="Nature">
        <title>Giant virus diversity and host interactions through global metagenomics.</title>
        <authorList>
            <person name="Schulz F."/>
            <person name="Roux S."/>
            <person name="Paez-Espino D."/>
            <person name="Jungbluth S."/>
            <person name="Walsh D.A."/>
            <person name="Denef V.J."/>
            <person name="McMahon K.D."/>
            <person name="Konstantinidis K.T."/>
            <person name="Eloe-Fadrosh E.A."/>
            <person name="Kyrpides N.C."/>
            <person name="Woyke T."/>
        </authorList>
    </citation>
    <scope>NUCLEOTIDE SEQUENCE</scope>
    <source>
        <strain evidence="1">GVMAG-M-3300017651-5</strain>
    </source>
</reference>
<dbReference type="EMBL" id="MN739192">
    <property type="protein sequence ID" value="QHS92822.1"/>
    <property type="molecule type" value="Genomic_DNA"/>
</dbReference>
<name>A0A6C0BLB9_9ZZZZ</name>
<evidence type="ECO:0000313" key="1">
    <source>
        <dbReference type="EMBL" id="QHS92822.1"/>
    </source>
</evidence>
<protein>
    <submittedName>
        <fullName evidence="1">Uncharacterized protein</fullName>
    </submittedName>
</protein>
<accession>A0A6C0BLB9</accession>
<dbReference type="AlphaFoldDB" id="A0A6C0BLB9"/>
<proteinExistence type="predicted"/>